<dbReference type="EMBL" id="JABMKX010000004">
    <property type="protein sequence ID" value="NQX45345.1"/>
    <property type="molecule type" value="Genomic_DNA"/>
</dbReference>
<dbReference type="Pfam" id="PF17482">
    <property type="entry name" value="Phage_sheath_1C"/>
    <property type="match status" value="1"/>
</dbReference>
<dbReference type="Pfam" id="PF17481">
    <property type="entry name" value="Phage_sheath_domII"/>
    <property type="match status" value="1"/>
</dbReference>
<evidence type="ECO:0000259" key="5">
    <source>
        <dbReference type="Pfam" id="PF22671"/>
    </source>
</evidence>
<dbReference type="RefSeq" id="WP_173130594.1">
    <property type="nucleotide sequence ID" value="NZ_JABMKX010000004.1"/>
</dbReference>
<dbReference type="Gene3D" id="3.40.50.11790">
    <property type="match status" value="1"/>
</dbReference>
<dbReference type="InterPro" id="IPR020287">
    <property type="entry name" value="Tail_sheath_C"/>
</dbReference>
<comment type="caution">
    <text evidence="6">The sequence shown here is derived from an EMBL/GenBank/DDBJ whole genome shotgun (WGS) entry which is preliminary data.</text>
</comment>
<evidence type="ECO:0000313" key="7">
    <source>
        <dbReference type="Proteomes" id="UP000711047"/>
    </source>
</evidence>
<proteinExistence type="inferred from homology"/>
<dbReference type="Gene3D" id="3.30.360.90">
    <property type="match status" value="1"/>
</dbReference>
<evidence type="ECO:0000256" key="1">
    <source>
        <dbReference type="ARBA" id="ARBA00008005"/>
    </source>
</evidence>
<evidence type="ECO:0000259" key="4">
    <source>
        <dbReference type="Pfam" id="PF17482"/>
    </source>
</evidence>
<dbReference type="Gene3D" id="2.60.40.4290">
    <property type="match status" value="1"/>
</dbReference>
<dbReference type="InterPro" id="IPR035089">
    <property type="entry name" value="Phage_sheath_subtilisin"/>
</dbReference>
<keyword evidence="7" id="KW-1185">Reference proteome</keyword>
<evidence type="ECO:0000313" key="6">
    <source>
        <dbReference type="EMBL" id="NQX45345.1"/>
    </source>
</evidence>
<dbReference type="InterPro" id="IPR035326">
    <property type="entry name" value="Beta_sandwich_Seath"/>
</dbReference>
<comment type="similarity">
    <text evidence="1">Belongs to the myoviridae tail sheath protein family.</text>
</comment>
<accession>A0ABX2DL44</accession>
<organism evidence="6 7">
    <name type="scientific">Paenibacillus tritici</name>
    <dbReference type="NCBI Taxonomy" id="1873425"/>
    <lineage>
        <taxon>Bacteria</taxon>
        <taxon>Bacillati</taxon>
        <taxon>Bacillota</taxon>
        <taxon>Bacilli</taxon>
        <taxon>Bacillales</taxon>
        <taxon>Paenibacillaceae</taxon>
        <taxon>Paenibacillus</taxon>
    </lineage>
</organism>
<feature type="domain" description="Tail sheath protein C-terminal" evidence="4">
    <location>
        <begin position="336"/>
        <end position="438"/>
    </location>
</feature>
<dbReference type="Gene3D" id="3.30.1370.220">
    <property type="match status" value="1"/>
</dbReference>
<dbReference type="Pfam" id="PF22671">
    <property type="entry name" value="Gp18_domIII_N"/>
    <property type="match status" value="1"/>
</dbReference>
<sequence length="438" mass="46281">MAGGTWTLQNKVRPGVYVNVESSGGTLGAAGSRGVTALALSLPWGAAKVITPIVAGEDTLTRLGYDLTAPELLLVREALKRARTVLLYKLNEGTKATAAAGALTATAKHGGLRGNALTVVVQTNLDDTTKFDVKTLLDGAVVDTQVVANIAGLVANDWVVWSGTGALTASAGAPLVGGANGTVTNADHTAFLAALELFDFQTVALPATDNALKAVYAAFIRRLREAEGKKVQAVLENYPTADSEGVISVRNGVVLSNGTVLTAVQATAWVAGATAGAEMNESLTYAAYDDAVDVAPRFTNSQIEAALNAGEFIFTPSGNRAVVEQDINTFLSYSPTKNKSFHKNRVIRVLDGISNDMKRIFEASYIGKVSNNTDGRALFRKEIVVYLTALQEIDAIQNFDSQADITVLPGIDSDAIYVEVNIQPVDSVEKVYMKVQVR</sequence>
<gene>
    <name evidence="6" type="ORF">HQN87_08370</name>
</gene>
<dbReference type="Proteomes" id="UP000711047">
    <property type="component" value="Unassembled WGS sequence"/>
</dbReference>
<feature type="domain" description="Phage tail sheath protein-like beta-sandwich" evidence="3">
    <location>
        <begin position="91"/>
        <end position="179"/>
    </location>
</feature>
<dbReference type="InterPro" id="IPR054564">
    <property type="entry name" value="Gp18_domIII_N"/>
</dbReference>
<dbReference type="Gene3D" id="3.30.1490.360">
    <property type="match status" value="1"/>
</dbReference>
<protein>
    <submittedName>
        <fullName evidence="6">Phage tail sheath subtilisin-like domain-containing protein</fullName>
    </submittedName>
</protein>
<reference evidence="6 7" key="1">
    <citation type="submission" date="2020-05" db="EMBL/GenBank/DDBJ databases">
        <title>Paenibacillus glebae, sp. nov., Paenibacillus humi sp. nov., Paenibacillus pedi sp. nov., Paenibacillus terrestris sp. nov. and Paenibacillus terricola sp. nov., isolated from a forest top soil sample.</title>
        <authorList>
            <person name="Qi S."/>
            <person name="Carlier A."/>
            <person name="Cnockaert M."/>
            <person name="Vandamme P."/>
        </authorList>
    </citation>
    <scope>NUCLEOTIDE SEQUENCE [LARGE SCALE GENOMIC DNA]</scope>
    <source>
        <strain evidence="6 7">LMG 29502</strain>
    </source>
</reference>
<feature type="domain" description="Tail sheath protein subtilisin-like" evidence="2">
    <location>
        <begin position="181"/>
        <end position="329"/>
    </location>
</feature>
<dbReference type="Pfam" id="PF04984">
    <property type="entry name" value="Phage_sheath_1"/>
    <property type="match status" value="1"/>
</dbReference>
<name>A0ABX2DL44_9BACL</name>
<evidence type="ECO:0000259" key="3">
    <source>
        <dbReference type="Pfam" id="PF17481"/>
    </source>
</evidence>
<evidence type="ECO:0000259" key="2">
    <source>
        <dbReference type="Pfam" id="PF04984"/>
    </source>
</evidence>
<feature type="domain" description="Tail sheath protein Gp18-like" evidence="5">
    <location>
        <begin position="33"/>
        <end position="90"/>
    </location>
</feature>